<evidence type="ECO:0000313" key="2">
    <source>
        <dbReference type="EMBL" id="EXC39262.1"/>
    </source>
</evidence>
<evidence type="ECO:0000313" key="3">
    <source>
        <dbReference type="Proteomes" id="UP000030645"/>
    </source>
</evidence>
<dbReference type="EMBL" id="KE621262">
    <property type="protein sequence ID" value="EXC39262.1"/>
    <property type="molecule type" value="Genomic_DNA"/>
</dbReference>
<reference evidence="3" key="1">
    <citation type="submission" date="2013-01" db="EMBL/GenBank/DDBJ databases">
        <title>Draft Genome Sequence of a Mulberry Tree, Morus notabilis C.K. Schneid.</title>
        <authorList>
            <person name="He N."/>
            <person name="Zhao S."/>
        </authorList>
    </citation>
    <scope>NUCLEOTIDE SEQUENCE</scope>
</reference>
<sequence>MVSSPSRHLGQVVDTSIPCRLRETITRDNRMKGPLLKKFLILLGTLHLFKFQDVANAVNSKAKEPPKPKTQNDNDDEEDGEVKVVVHRASLVELKELSNLCYTLDISLSIIQIPISKREVGWLCGFVREKNSDCMVLSELSRDWNFLL</sequence>
<feature type="region of interest" description="Disordered" evidence="1">
    <location>
        <begin position="59"/>
        <end position="80"/>
    </location>
</feature>
<dbReference type="Proteomes" id="UP000030645">
    <property type="component" value="Unassembled WGS sequence"/>
</dbReference>
<accession>W9SLM7</accession>
<protein>
    <submittedName>
        <fullName evidence="2">Uncharacterized protein</fullName>
    </submittedName>
</protein>
<evidence type="ECO:0000256" key="1">
    <source>
        <dbReference type="SAM" id="MobiDB-lite"/>
    </source>
</evidence>
<name>W9SLM7_9ROSA</name>
<dbReference type="AlphaFoldDB" id="W9SLM7"/>
<keyword evidence="3" id="KW-1185">Reference proteome</keyword>
<organism evidence="2 3">
    <name type="scientific">Morus notabilis</name>
    <dbReference type="NCBI Taxonomy" id="981085"/>
    <lineage>
        <taxon>Eukaryota</taxon>
        <taxon>Viridiplantae</taxon>
        <taxon>Streptophyta</taxon>
        <taxon>Embryophyta</taxon>
        <taxon>Tracheophyta</taxon>
        <taxon>Spermatophyta</taxon>
        <taxon>Magnoliopsida</taxon>
        <taxon>eudicotyledons</taxon>
        <taxon>Gunneridae</taxon>
        <taxon>Pentapetalae</taxon>
        <taxon>rosids</taxon>
        <taxon>fabids</taxon>
        <taxon>Rosales</taxon>
        <taxon>Moraceae</taxon>
        <taxon>Moreae</taxon>
        <taxon>Morus</taxon>
    </lineage>
</organism>
<proteinExistence type="predicted"/>
<gene>
    <name evidence="2" type="ORF">L484_000505</name>
</gene>
<feature type="compositionally biased region" description="Basic and acidic residues" evidence="1">
    <location>
        <begin position="61"/>
        <end position="72"/>
    </location>
</feature>